<keyword evidence="3" id="KW-1185">Reference proteome</keyword>
<evidence type="ECO:0000313" key="3">
    <source>
        <dbReference type="Proteomes" id="UP000030765"/>
    </source>
</evidence>
<dbReference type="EnsemblMetazoa" id="ASIC009990-RA">
    <property type="protein sequence ID" value="ASIC009990-PA"/>
    <property type="gene ID" value="ASIC009990"/>
</dbReference>
<reference evidence="2" key="2">
    <citation type="submission" date="2020-05" db="UniProtKB">
        <authorList>
            <consortium name="EnsemblMetazoa"/>
        </authorList>
    </citation>
    <scope>IDENTIFICATION</scope>
</reference>
<dbReference type="EMBL" id="KE525174">
    <property type="protein sequence ID" value="KFB42305.1"/>
    <property type="molecule type" value="Genomic_DNA"/>
</dbReference>
<evidence type="ECO:0000313" key="2">
    <source>
        <dbReference type="EnsemblMetazoa" id="ASIC009990-PA"/>
    </source>
</evidence>
<reference evidence="1 3" key="1">
    <citation type="journal article" date="2014" name="BMC Genomics">
        <title>Genome sequence of Anopheles sinensis provides insight into genetics basis of mosquito competence for malaria parasites.</title>
        <authorList>
            <person name="Zhou D."/>
            <person name="Zhang D."/>
            <person name="Ding G."/>
            <person name="Shi L."/>
            <person name="Hou Q."/>
            <person name="Ye Y."/>
            <person name="Xu Y."/>
            <person name="Zhou H."/>
            <person name="Xiong C."/>
            <person name="Li S."/>
            <person name="Yu J."/>
            <person name="Hong S."/>
            <person name="Yu X."/>
            <person name="Zou P."/>
            <person name="Chen C."/>
            <person name="Chang X."/>
            <person name="Wang W."/>
            <person name="Lv Y."/>
            <person name="Sun Y."/>
            <person name="Ma L."/>
            <person name="Shen B."/>
            <person name="Zhu C."/>
        </authorList>
    </citation>
    <scope>NUCLEOTIDE SEQUENCE [LARGE SCALE GENOMIC DNA]</scope>
</reference>
<proteinExistence type="predicted"/>
<evidence type="ECO:0000313" key="1">
    <source>
        <dbReference type="EMBL" id="KFB42305.1"/>
    </source>
</evidence>
<dbReference type="AlphaFoldDB" id="A0A084VWG1"/>
<protein>
    <submittedName>
        <fullName evidence="1 2">Uncharacterized protein</fullName>
    </submittedName>
</protein>
<accession>A0A084VWG1</accession>
<organism evidence="1">
    <name type="scientific">Anopheles sinensis</name>
    <name type="common">Mosquito</name>
    <dbReference type="NCBI Taxonomy" id="74873"/>
    <lineage>
        <taxon>Eukaryota</taxon>
        <taxon>Metazoa</taxon>
        <taxon>Ecdysozoa</taxon>
        <taxon>Arthropoda</taxon>
        <taxon>Hexapoda</taxon>
        <taxon>Insecta</taxon>
        <taxon>Pterygota</taxon>
        <taxon>Neoptera</taxon>
        <taxon>Endopterygota</taxon>
        <taxon>Diptera</taxon>
        <taxon>Nematocera</taxon>
        <taxon>Culicoidea</taxon>
        <taxon>Culicidae</taxon>
        <taxon>Anophelinae</taxon>
        <taxon>Anopheles</taxon>
    </lineage>
</organism>
<gene>
    <name evidence="1" type="ORF">ZHAS_00009990</name>
</gene>
<sequence length="79" mass="8139">MEFAVGVPLTSTTSIKTLYVGIAGTGSLAGPCPIPGADSGVLVQFTTNYGTAVPGARVDSGYHSEGIKREIRGIERDLN</sequence>
<dbReference type="Proteomes" id="UP000030765">
    <property type="component" value="Unassembled WGS sequence"/>
</dbReference>
<name>A0A084VWG1_ANOSI</name>
<dbReference type="VEuPathDB" id="VectorBase:ASIC009990"/>
<dbReference type="EMBL" id="ATLV01017584">
    <property type="status" value="NOT_ANNOTATED_CDS"/>
    <property type="molecule type" value="Genomic_DNA"/>
</dbReference>